<gene>
    <name evidence="2" type="ORF">EOT10_34565</name>
</gene>
<evidence type="ECO:0000313" key="2">
    <source>
        <dbReference type="EMBL" id="RVU17311.1"/>
    </source>
</evidence>
<comment type="caution">
    <text evidence="2">The sequence shown here is derived from an EMBL/GenBank/DDBJ whole genome shotgun (WGS) entry which is preliminary data.</text>
</comment>
<reference evidence="2 3" key="1">
    <citation type="submission" date="2019-01" db="EMBL/GenBank/DDBJ databases">
        <title>Genome sequences of Streptomyces and Rhizobium isolates collected from root and soil.</title>
        <authorList>
            <person name="Chhettri S."/>
            <person name="Sevigny J.L."/>
            <person name="Sen A."/>
            <person name="Ennis N."/>
            <person name="Tisa L."/>
        </authorList>
    </citation>
    <scope>NUCLEOTIDE SEQUENCE [LARGE SCALE GENOMIC DNA]</scope>
    <source>
        <strain evidence="2 3">San01</strain>
    </source>
</reference>
<name>A0A3S2XKW9_9ACTN</name>
<dbReference type="OrthoDB" id="3873200at2"/>
<keyword evidence="3" id="KW-1185">Reference proteome</keyword>
<feature type="region of interest" description="Disordered" evidence="1">
    <location>
        <begin position="45"/>
        <end position="79"/>
    </location>
</feature>
<protein>
    <submittedName>
        <fullName evidence="2">Uncharacterized protein</fullName>
    </submittedName>
</protein>
<dbReference type="EMBL" id="RZYA01000024">
    <property type="protein sequence ID" value="RVU17311.1"/>
    <property type="molecule type" value="Genomic_DNA"/>
</dbReference>
<accession>A0A3S2XKW9</accession>
<organism evidence="2 3">
    <name type="scientific">Streptomyces antnestii</name>
    <dbReference type="NCBI Taxonomy" id="2494256"/>
    <lineage>
        <taxon>Bacteria</taxon>
        <taxon>Bacillati</taxon>
        <taxon>Actinomycetota</taxon>
        <taxon>Actinomycetes</taxon>
        <taxon>Kitasatosporales</taxon>
        <taxon>Streptomycetaceae</taxon>
        <taxon>Streptomyces</taxon>
    </lineage>
</organism>
<dbReference type="RefSeq" id="WP_127832334.1">
    <property type="nucleotide sequence ID" value="NZ_RZYA01000024.1"/>
</dbReference>
<dbReference type="AlphaFoldDB" id="A0A3S2XKW9"/>
<evidence type="ECO:0000256" key="1">
    <source>
        <dbReference type="SAM" id="MobiDB-lite"/>
    </source>
</evidence>
<proteinExistence type="predicted"/>
<evidence type="ECO:0000313" key="3">
    <source>
        <dbReference type="Proteomes" id="UP000283128"/>
    </source>
</evidence>
<dbReference type="Proteomes" id="UP000283128">
    <property type="component" value="Unassembled WGS sequence"/>
</dbReference>
<sequence length="79" mass="8309">MAALMWLLIPLVAAVGAGLWGSWAARNRRTGDATELNGYARFREAMEKSHTGPEADGTASDAGSRPASVESRTDAPAVH</sequence>